<proteinExistence type="inferred from homology"/>
<evidence type="ECO:0000313" key="3">
    <source>
        <dbReference type="EMBL" id="TDD18193.1"/>
    </source>
</evidence>
<accession>A0A4R4WND9</accession>
<dbReference type="OrthoDB" id="1654346at2"/>
<evidence type="ECO:0000256" key="1">
    <source>
        <dbReference type="ARBA" id="ARBA00005541"/>
    </source>
</evidence>
<protein>
    <submittedName>
        <fullName evidence="3">Toxic anion resistance protein</fullName>
    </submittedName>
</protein>
<keyword evidence="4" id="KW-1185">Reference proteome</keyword>
<reference evidence="3 4" key="1">
    <citation type="submission" date="2019-02" db="EMBL/GenBank/DDBJ databases">
        <title>Draft genome sequences of novel Actinobacteria.</title>
        <authorList>
            <person name="Sahin N."/>
            <person name="Ay H."/>
            <person name="Saygin H."/>
        </authorList>
    </citation>
    <scope>NUCLEOTIDE SEQUENCE [LARGE SCALE GENOMIC DNA]</scope>
    <source>
        <strain evidence="3 4">16K104</strain>
    </source>
</reference>
<name>A0A4R4WND9_9ACTN</name>
<feature type="compositionally biased region" description="Low complexity" evidence="2">
    <location>
        <begin position="7"/>
        <end position="41"/>
    </location>
</feature>
<dbReference type="InterPro" id="IPR008863">
    <property type="entry name" value="Toxic_anion-R_TelA"/>
</dbReference>
<evidence type="ECO:0000256" key="2">
    <source>
        <dbReference type="SAM" id="MobiDB-lite"/>
    </source>
</evidence>
<comment type="caution">
    <text evidence="3">The sequence shown here is derived from an EMBL/GenBank/DDBJ whole genome shotgun (WGS) entry which is preliminary data.</text>
</comment>
<feature type="region of interest" description="Disordered" evidence="2">
    <location>
        <begin position="1"/>
        <end position="60"/>
    </location>
</feature>
<organism evidence="3 4">
    <name type="scientific">Kribbella turkmenica</name>
    <dbReference type="NCBI Taxonomy" id="2530375"/>
    <lineage>
        <taxon>Bacteria</taxon>
        <taxon>Bacillati</taxon>
        <taxon>Actinomycetota</taxon>
        <taxon>Actinomycetes</taxon>
        <taxon>Propionibacteriales</taxon>
        <taxon>Kribbellaceae</taxon>
        <taxon>Kribbella</taxon>
    </lineage>
</organism>
<dbReference type="PANTHER" id="PTHR38432">
    <property type="entry name" value="TELA-LIKE PROTEIN SAOUHSC_01408"/>
    <property type="match status" value="1"/>
</dbReference>
<comment type="similarity">
    <text evidence="1">Belongs to the TelA family.</text>
</comment>
<dbReference type="Pfam" id="PF05816">
    <property type="entry name" value="TelA"/>
    <property type="match status" value="1"/>
</dbReference>
<dbReference type="AlphaFoldDB" id="A0A4R4WND9"/>
<sequence length="432" mass="45995">MTEADNTAGAPGAAAGQPAAAAAQPAVAAPAPLQPPTATAPGLILTAPPPSQPVAATAAPSMAPQVDPAVLPGLDAKVDTFLSTLMTAEPRSPEFAAKASDVRSMGDVDIRAAADSSNRLLKSPVRALQEGGLSEGSTVGKTLLELRRTVEDLDPKEATGPKKLLGMIPFGDKIEDYFRKYQSAQSHLEGILHALRNGQDELGKDNAALNLEKQQLWDAMGRLNQYVYVAERLDARLSAAIADLEVTNPDKAKAFREDVLFYVRQKHQDLLTQLAVSIQNYLAIDIVIKNNIELIKGVDRASTTTVSALRTAVIVAQALGNQKLVLDQITALNTTTSGMIERTSQMLRDNSVAIQQQAASATVGLPQLQAAFANIYATMDAIDTFKVEALDNMAATIGTLETEVTKSRAYLDRVAQQDQRVVHGSLDLDLGR</sequence>
<dbReference type="PANTHER" id="PTHR38432:SF1">
    <property type="entry name" value="TELA-LIKE PROTEIN SAOUHSC_01408"/>
    <property type="match status" value="1"/>
</dbReference>
<gene>
    <name evidence="3" type="ORF">E1218_26500</name>
</gene>
<dbReference type="EMBL" id="SMKR01000138">
    <property type="protein sequence ID" value="TDD18193.1"/>
    <property type="molecule type" value="Genomic_DNA"/>
</dbReference>
<dbReference type="RefSeq" id="WP_132324791.1">
    <property type="nucleotide sequence ID" value="NZ_SMKR01000138.1"/>
</dbReference>
<evidence type="ECO:0000313" key="4">
    <source>
        <dbReference type="Proteomes" id="UP000295172"/>
    </source>
</evidence>
<dbReference type="Proteomes" id="UP000295172">
    <property type="component" value="Unassembled WGS sequence"/>
</dbReference>